<evidence type="ECO:0000259" key="4">
    <source>
        <dbReference type="PROSITE" id="PS51710"/>
    </source>
</evidence>
<gene>
    <name evidence="7" type="ORF">GMARGA_LOCUS18210</name>
</gene>
<evidence type="ECO:0000313" key="7">
    <source>
        <dbReference type="EMBL" id="CAG8768001.1"/>
    </source>
</evidence>
<evidence type="ECO:0000259" key="5">
    <source>
        <dbReference type="PROSITE" id="PS51880"/>
    </source>
</evidence>
<dbReference type="InterPro" id="IPR012676">
    <property type="entry name" value="TGS-like"/>
</dbReference>
<name>A0ABN7VG30_GIGMA</name>
<evidence type="ECO:0000256" key="3">
    <source>
        <dbReference type="ARBA" id="ARBA00023134"/>
    </source>
</evidence>
<comment type="caution">
    <text evidence="7">The sequence shown here is derived from an EMBL/GenBank/DDBJ whole genome shotgun (WGS) entry which is preliminary data.</text>
</comment>
<dbReference type="Proteomes" id="UP000789901">
    <property type="component" value="Unassembled WGS sequence"/>
</dbReference>
<keyword evidence="2" id="KW-0378">Hydrolase</keyword>
<dbReference type="Gene3D" id="3.10.20.30">
    <property type="match status" value="1"/>
</dbReference>
<dbReference type="InterPro" id="IPR006074">
    <property type="entry name" value="GTP1-OBG_CS"/>
</dbReference>
<dbReference type="PROSITE" id="PS51880">
    <property type="entry name" value="TGS"/>
    <property type="match status" value="1"/>
</dbReference>
<dbReference type="InterPro" id="IPR006073">
    <property type="entry name" value="GTP-bd"/>
</dbReference>
<feature type="domain" description="OBG-type G" evidence="4">
    <location>
        <begin position="342"/>
        <end position="566"/>
    </location>
</feature>
<dbReference type="Pfam" id="PF02824">
    <property type="entry name" value="TGS"/>
    <property type="match status" value="1"/>
</dbReference>
<dbReference type="PROSITE" id="PS51710">
    <property type="entry name" value="G_OBG"/>
    <property type="match status" value="1"/>
</dbReference>
<dbReference type="CDD" id="cd01896">
    <property type="entry name" value="DRG"/>
    <property type="match status" value="1"/>
</dbReference>
<feature type="domain" description="EndoU" evidence="6">
    <location>
        <begin position="25"/>
        <end position="296"/>
    </location>
</feature>
<dbReference type="InterPro" id="IPR005225">
    <property type="entry name" value="Small_GTP-bd"/>
</dbReference>
<feature type="domain" description="TGS" evidence="5">
    <location>
        <begin position="566"/>
        <end position="638"/>
    </location>
</feature>
<sequence>MSAERIEIRSSTMNLNDVPNPTQEELSNIGLAVQKLWELDKNRLEPGVDYTLNVYIAHGKGHSKPKPLFNHVDKKVNQIPTYKYFYALLDNYIPQTGIPEVVDDGEKKENERFLRACLQTGPMLYAFKYLKAKGAVKGSITDFENELNKIWFHMYRRQGHEEDSSSFEHVFLGEVKNGKAMAFHNWVTFYFYEKVGRITFESLIPLKEGHQKHKNPSGNEHVINLRFSFEGARKPYSTSFVGTSPEFELAMYSMLFLLKHSDTHVVLDEANLNIKIYPFDQDGMRYIVEAEMARTQKNKATSYHLGTLKAKLAKLRKELITPTSGSSGGGGVGFDVAKTGVARIGFVGFPSVGKSTLMSKLTGTFSAVAAYEFTTLTTVPGVLQYKGAKIQILDLPGIVEGAKDGRGRGRQVIAVARTCSLIYLVLDVLKPLTHKKIIETELEGFGIRLNKKPPNIYFKKKEKGGINMTNTVPLTYLDLDQVKAVLSEYKIHNADINFKCDATVDDLIDVIEGRIYIPAIYVLNKIDQISIEELDLVYKIPHAVPISAHHEWNFDELLEKMWEYLNLIRIYTKPKGQLPDYSAPVVLRSSLCTVEDFCNSIHRGIVKQFKYALVWGSSAKHQPQKVGLSHVLADEDVV</sequence>
<keyword evidence="8" id="KW-1185">Reference proteome</keyword>
<dbReference type="CDD" id="cd21159">
    <property type="entry name" value="XendoU"/>
    <property type="match status" value="1"/>
</dbReference>
<feature type="non-terminal residue" evidence="7">
    <location>
        <position position="638"/>
    </location>
</feature>
<keyword evidence="1" id="KW-0547">Nucleotide-binding</keyword>
<dbReference type="SUPFAM" id="SSF142877">
    <property type="entry name" value="EndoU-like"/>
    <property type="match status" value="1"/>
</dbReference>
<dbReference type="PROSITE" id="PS51959">
    <property type="entry name" value="ENDOU"/>
    <property type="match status" value="1"/>
</dbReference>
<dbReference type="InterPro" id="IPR004095">
    <property type="entry name" value="TGS"/>
</dbReference>
<dbReference type="EMBL" id="CAJVQB010014374">
    <property type="protein sequence ID" value="CAG8768001.1"/>
    <property type="molecule type" value="Genomic_DNA"/>
</dbReference>
<dbReference type="Pfam" id="PF01926">
    <property type="entry name" value="MMR_HSR1"/>
    <property type="match status" value="1"/>
</dbReference>
<keyword evidence="3" id="KW-0342">GTP-binding</keyword>
<dbReference type="NCBIfam" id="TIGR00231">
    <property type="entry name" value="small_GTP"/>
    <property type="match status" value="1"/>
</dbReference>
<dbReference type="InterPro" id="IPR018998">
    <property type="entry name" value="EndoU_C"/>
</dbReference>
<dbReference type="InterPro" id="IPR031662">
    <property type="entry name" value="GTP-binding_2"/>
</dbReference>
<dbReference type="CDD" id="cd17230">
    <property type="entry name" value="TGS_DRG1"/>
    <property type="match status" value="1"/>
</dbReference>
<dbReference type="SUPFAM" id="SSF81271">
    <property type="entry name" value="TGS-like"/>
    <property type="match status" value="1"/>
</dbReference>
<dbReference type="InterPro" id="IPR031167">
    <property type="entry name" value="G_OBG"/>
</dbReference>
<dbReference type="InterPro" id="IPR037227">
    <property type="entry name" value="EndoU-like"/>
</dbReference>
<reference evidence="7 8" key="1">
    <citation type="submission" date="2021-06" db="EMBL/GenBank/DDBJ databases">
        <authorList>
            <person name="Kallberg Y."/>
            <person name="Tangrot J."/>
            <person name="Rosling A."/>
        </authorList>
    </citation>
    <scope>NUCLEOTIDE SEQUENCE [LARGE SCALE GENOMIC DNA]</scope>
    <source>
        <strain evidence="7 8">120-4 pot B 10/14</strain>
    </source>
</reference>
<dbReference type="Pfam" id="PF16897">
    <property type="entry name" value="MMR_HSR1_Xtn"/>
    <property type="match status" value="1"/>
</dbReference>
<evidence type="ECO:0000256" key="2">
    <source>
        <dbReference type="ARBA" id="ARBA00022801"/>
    </source>
</evidence>
<dbReference type="InterPro" id="IPR027417">
    <property type="entry name" value="P-loop_NTPase"/>
</dbReference>
<dbReference type="InterPro" id="IPR045001">
    <property type="entry name" value="DRG"/>
</dbReference>
<protein>
    <submittedName>
        <fullName evidence="7">24146_t:CDS:1</fullName>
    </submittedName>
</protein>
<proteinExistence type="predicted"/>
<dbReference type="PANTHER" id="PTHR43127">
    <property type="entry name" value="DEVELOPMENTALLY-REGULATED GTP-BINDING PROTEIN 2"/>
    <property type="match status" value="1"/>
</dbReference>
<evidence type="ECO:0000313" key="8">
    <source>
        <dbReference type="Proteomes" id="UP000789901"/>
    </source>
</evidence>
<dbReference type="SUPFAM" id="SSF52540">
    <property type="entry name" value="P-loop containing nucleoside triphosphate hydrolases"/>
    <property type="match status" value="1"/>
</dbReference>
<dbReference type="PRINTS" id="PR00326">
    <property type="entry name" value="GTP1OBG"/>
</dbReference>
<dbReference type="Gene3D" id="6.10.140.1070">
    <property type="match status" value="2"/>
</dbReference>
<accession>A0ABN7VG30</accession>
<dbReference type="Pfam" id="PF09412">
    <property type="entry name" value="XendoU"/>
    <property type="match status" value="1"/>
</dbReference>
<evidence type="ECO:0000256" key="1">
    <source>
        <dbReference type="ARBA" id="ARBA00022741"/>
    </source>
</evidence>
<dbReference type="PROSITE" id="PS00905">
    <property type="entry name" value="GTP1_OBG"/>
    <property type="match status" value="1"/>
</dbReference>
<organism evidence="7 8">
    <name type="scientific">Gigaspora margarita</name>
    <dbReference type="NCBI Taxonomy" id="4874"/>
    <lineage>
        <taxon>Eukaryota</taxon>
        <taxon>Fungi</taxon>
        <taxon>Fungi incertae sedis</taxon>
        <taxon>Mucoromycota</taxon>
        <taxon>Glomeromycotina</taxon>
        <taxon>Glomeromycetes</taxon>
        <taxon>Diversisporales</taxon>
        <taxon>Gigasporaceae</taxon>
        <taxon>Gigaspora</taxon>
    </lineage>
</organism>
<dbReference type="InterPro" id="IPR012675">
    <property type="entry name" value="Beta-grasp_dom_sf"/>
</dbReference>
<evidence type="ECO:0000259" key="6">
    <source>
        <dbReference type="PROSITE" id="PS51959"/>
    </source>
</evidence>